<keyword evidence="2" id="KW-1185">Reference proteome</keyword>
<reference evidence="1 2" key="1">
    <citation type="submission" date="2016-07" db="EMBL/GenBank/DDBJ databases">
        <title>Draft genome sequence of Prauserella sp. YIM 121212, isolated from alkaline soil.</title>
        <authorList>
            <person name="Ruckert C."/>
            <person name="Albersmeier A."/>
            <person name="Jiang C.-L."/>
            <person name="Jiang Y."/>
            <person name="Kalinowski J."/>
            <person name="Schneider O."/>
            <person name="Winkler A."/>
            <person name="Zotchev S.B."/>
        </authorList>
    </citation>
    <scope>NUCLEOTIDE SEQUENCE [LARGE SCALE GENOMIC DNA]</scope>
    <source>
        <strain evidence="1 2">YIM 121212</strain>
    </source>
</reference>
<name>A0A318LD88_9PSEU</name>
<comment type="caution">
    <text evidence="1">The sequence shown here is derived from an EMBL/GenBank/DDBJ whole genome shotgun (WGS) entry which is preliminary data.</text>
</comment>
<evidence type="ECO:0000313" key="1">
    <source>
        <dbReference type="EMBL" id="PXY22007.1"/>
    </source>
</evidence>
<dbReference type="EMBL" id="MASU01000014">
    <property type="protein sequence ID" value="PXY22007.1"/>
    <property type="molecule type" value="Genomic_DNA"/>
</dbReference>
<gene>
    <name evidence="1" type="ORF">BA062_31210</name>
</gene>
<dbReference type="Proteomes" id="UP000247892">
    <property type="component" value="Unassembled WGS sequence"/>
</dbReference>
<proteinExistence type="predicted"/>
<protein>
    <recommendedName>
        <fullName evidence="3">WXG100 family type VII secretion target</fullName>
    </recommendedName>
</protein>
<sequence>MVDTAGAGIIDTVNTAAQDLNNPGDWAMDGVALGLDVIGLVANPLGGLLSAGIGWLIEHLDFLKEPLDDLCGDPAAINKVAAQWGEQIKADVAQVAGDYEKALSSEIQSWKGDAAEKYRGTADQIVQQIHSLENASTAVSNAVRGSGVLVATVRGIIRDLIAQVVSEIVIAAAAALASSWCTLGGSIAAFTGWAVARGAATAGKIAGKISKLLMKLATVLNKFSKLRGAVQALAKASRKLGDTAKTLGRTAGRNGQAFRQVQGTADGWTGALQNALPGNLGRFVGNVDGAMAKLTKDGFSDSMSAANLGRVAAYEASKEIANADENYDKGKEELAKEQQK</sequence>
<dbReference type="SUPFAM" id="SSF140453">
    <property type="entry name" value="EsxAB dimer-like"/>
    <property type="match status" value="1"/>
</dbReference>
<dbReference type="OrthoDB" id="4763957at2"/>
<organism evidence="1 2">
    <name type="scientific">Prauserella flavalba</name>
    <dbReference type="NCBI Taxonomy" id="1477506"/>
    <lineage>
        <taxon>Bacteria</taxon>
        <taxon>Bacillati</taxon>
        <taxon>Actinomycetota</taxon>
        <taxon>Actinomycetes</taxon>
        <taxon>Pseudonocardiales</taxon>
        <taxon>Pseudonocardiaceae</taxon>
        <taxon>Prauserella</taxon>
    </lineage>
</organism>
<dbReference type="AlphaFoldDB" id="A0A318LD88"/>
<dbReference type="RefSeq" id="WP_110342803.1">
    <property type="nucleotide sequence ID" value="NZ_JBHVKT010000096.1"/>
</dbReference>
<evidence type="ECO:0008006" key="3">
    <source>
        <dbReference type="Google" id="ProtNLM"/>
    </source>
</evidence>
<accession>A0A318LD88</accession>
<dbReference type="InterPro" id="IPR036689">
    <property type="entry name" value="ESAT-6-like_sf"/>
</dbReference>
<evidence type="ECO:0000313" key="2">
    <source>
        <dbReference type="Proteomes" id="UP000247892"/>
    </source>
</evidence>